<name>A0AA39PR05_9AGAR</name>
<proteinExistence type="predicted"/>
<feature type="compositionally biased region" description="Basic residues" evidence="1">
    <location>
        <begin position="199"/>
        <end position="209"/>
    </location>
</feature>
<keyword evidence="4" id="KW-1185">Reference proteome</keyword>
<evidence type="ECO:0000313" key="2">
    <source>
        <dbReference type="EMBL" id="KAK0476011.1"/>
    </source>
</evidence>
<evidence type="ECO:0000256" key="1">
    <source>
        <dbReference type="SAM" id="MobiDB-lite"/>
    </source>
</evidence>
<accession>A0AA39PR05</accession>
<protein>
    <submittedName>
        <fullName evidence="3">Uncharacterized protein</fullName>
    </submittedName>
</protein>
<evidence type="ECO:0000313" key="3">
    <source>
        <dbReference type="EMBL" id="KAK0488226.1"/>
    </source>
</evidence>
<dbReference type="AlphaFoldDB" id="A0AA39PR05"/>
<organism evidence="3 4">
    <name type="scientific">Armillaria luteobubalina</name>
    <dbReference type="NCBI Taxonomy" id="153913"/>
    <lineage>
        <taxon>Eukaryota</taxon>
        <taxon>Fungi</taxon>
        <taxon>Dikarya</taxon>
        <taxon>Basidiomycota</taxon>
        <taxon>Agaricomycotina</taxon>
        <taxon>Agaricomycetes</taxon>
        <taxon>Agaricomycetidae</taxon>
        <taxon>Agaricales</taxon>
        <taxon>Marasmiineae</taxon>
        <taxon>Physalacriaceae</taxon>
        <taxon>Armillaria</taxon>
    </lineage>
</organism>
<dbReference type="Proteomes" id="UP001175228">
    <property type="component" value="Unassembled WGS sequence"/>
</dbReference>
<reference evidence="3" key="1">
    <citation type="submission" date="2023-06" db="EMBL/GenBank/DDBJ databases">
        <authorList>
            <consortium name="Lawrence Berkeley National Laboratory"/>
            <person name="Ahrendt S."/>
            <person name="Sahu N."/>
            <person name="Indic B."/>
            <person name="Wong-Bajracharya J."/>
            <person name="Merenyi Z."/>
            <person name="Ke H.-M."/>
            <person name="Monk M."/>
            <person name="Kocsube S."/>
            <person name="Drula E."/>
            <person name="Lipzen A."/>
            <person name="Balint B."/>
            <person name="Henrissat B."/>
            <person name="Andreopoulos B."/>
            <person name="Martin F.M."/>
            <person name="Harder C.B."/>
            <person name="Rigling D."/>
            <person name="Ford K.L."/>
            <person name="Foster G.D."/>
            <person name="Pangilinan J."/>
            <person name="Papanicolaou A."/>
            <person name="Barry K."/>
            <person name="LaButti K."/>
            <person name="Viragh M."/>
            <person name="Koriabine M."/>
            <person name="Yan M."/>
            <person name="Riley R."/>
            <person name="Champramary S."/>
            <person name="Plett K.L."/>
            <person name="Tsai I.J."/>
            <person name="Slot J."/>
            <person name="Sipos G."/>
            <person name="Plett J."/>
            <person name="Nagy L.G."/>
            <person name="Grigoriev I.V."/>
        </authorList>
    </citation>
    <scope>NUCLEOTIDE SEQUENCE</scope>
    <source>
        <strain evidence="3">HWK02</strain>
    </source>
</reference>
<feature type="region of interest" description="Disordered" evidence="1">
    <location>
        <begin position="189"/>
        <end position="209"/>
    </location>
</feature>
<sequence length="209" mass="23430">MAVKAAFESHIQVVTYGVHLSERQREPLTPIRLRKHLDRGTQKKALNLIGRKLTNGERSIGGTFKNKKFLAPTLLRWIILSGHVTHRERGKGNRRTSVDKGEIGVKSVSENLAKELVDLVRQEKCYPRRGIVDPILAPGGRPPGYGGFPSGLPIAGRVPVVVKPVCVYESPLERPPYCQEKKVDFGKHTENIDSSNAHPKSRRNWKHIL</sequence>
<gene>
    <name evidence="3" type="ORF">EDD18DRAFT_1335267</name>
    <name evidence="2" type="ORF">EDD18DRAFT_1338614</name>
</gene>
<dbReference type="EMBL" id="JAUEPU010000138">
    <property type="protein sequence ID" value="KAK0476011.1"/>
    <property type="molecule type" value="Genomic_DNA"/>
</dbReference>
<dbReference type="EMBL" id="JAUEPU010000041">
    <property type="protein sequence ID" value="KAK0488226.1"/>
    <property type="molecule type" value="Genomic_DNA"/>
</dbReference>
<evidence type="ECO:0000313" key="4">
    <source>
        <dbReference type="Proteomes" id="UP001175228"/>
    </source>
</evidence>
<comment type="caution">
    <text evidence="3">The sequence shown here is derived from an EMBL/GenBank/DDBJ whole genome shotgun (WGS) entry which is preliminary data.</text>
</comment>